<keyword evidence="5 13" id="KW-0028">Amino-acid biosynthesis</keyword>
<comment type="caution">
    <text evidence="16">The sequence shown here is derived from an EMBL/GenBank/DDBJ whole genome shotgun (WGS) entry which is preliminary data.</text>
</comment>
<dbReference type="GO" id="GO:0009089">
    <property type="term" value="P:lysine biosynthetic process via diaminopimelate"/>
    <property type="evidence" value="ECO:0007669"/>
    <property type="project" value="UniProtKB-UniRule"/>
</dbReference>
<accession>A0A2A5AZ35</accession>
<feature type="binding site" evidence="13">
    <location>
        <position position="134"/>
    </location>
    <ligand>
        <name>Zn(2+)</name>
        <dbReference type="ChEBI" id="CHEBI:29105"/>
        <label>2</label>
    </ligand>
</feature>
<dbReference type="EMBL" id="NVVJ01000025">
    <property type="protein sequence ID" value="PCJ24564.1"/>
    <property type="molecule type" value="Genomic_DNA"/>
</dbReference>
<dbReference type="NCBIfam" id="NF009557">
    <property type="entry name" value="PRK13009.1"/>
    <property type="match status" value="1"/>
</dbReference>
<dbReference type="Proteomes" id="UP000218327">
    <property type="component" value="Unassembled WGS sequence"/>
</dbReference>
<dbReference type="GO" id="GO:0006526">
    <property type="term" value="P:L-arginine biosynthetic process"/>
    <property type="evidence" value="ECO:0007669"/>
    <property type="project" value="TreeGrafter"/>
</dbReference>
<feature type="binding site" evidence="13">
    <location>
        <position position="100"/>
    </location>
    <ligand>
        <name>Zn(2+)</name>
        <dbReference type="ChEBI" id="CHEBI:29105"/>
        <label>2</label>
    </ligand>
</feature>
<evidence type="ECO:0000256" key="12">
    <source>
        <dbReference type="ARBA" id="ARBA00051301"/>
    </source>
</evidence>
<comment type="catalytic activity">
    <reaction evidence="12 13">
        <text>N-succinyl-(2S,6S)-2,6-diaminopimelate + H2O = (2S,6S)-2,6-diaminopimelate + succinate</text>
        <dbReference type="Rhea" id="RHEA:22608"/>
        <dbReference type="ChEBI" id="CHEBI:15377"/>
        <dbReference type="ChEBI" id="CHEBI:30031"/>
        <dbReference type="ChEBI" id="CHEBI:57609"/>
        <dbReference type="ChEBI" id="CHEBI:58087"/>
        <dbReference type="EC" id="3.5.1.18"/>
    </reaction>
</comment>
<gene>
    <name evidence="13" type="primary">dapE</name>
    <name evidence="16" type="ORF">COA96_09220</name>
</gene>
<feature type="active site" evidence="13">
    <location>
        <position position="69"/>
    </location>
</feature>
<dbReference type="InterPro" id="IPR005941">
    <property type="entry name" value="DapE_proteobac"/>
</dbReference>
<evidence type="ECO:0000256" key="8">
    <source>
        <dbReference type="ARBA" id="ARBA00022833"/>
    </source>
</evidence>
<dbReference type="GO" id="GO:0008777">
    <property type="term" value="F:acetylornithine deacetylase activity"/>
    <property type="evidence" value="ECO:0007669"/>
    <property type="project" value="TreeGrafter"/>
</dbReference>
<dbReference type="UniPathway" id="UPA00034">
    <property type="reaction ID" value="UER00021"/>
</dbReference>
<dbReference type="PANTHER" id="PTHR43808:SF31">
    <property type="entry name" value="N-ACETYL-L-CITRULLINE DEACETYLASE"/>
    <property type="match status" value="1"/>
</dbReference>
<dbReference type="InterPro" id="IPR010182">
    <property type="entry name" value="ArgE/DapE"/>
</dbReference>
<dbReference type="GO" id="GO:0050897">
    <property type="term" value="F:cobalt ion binding"/>
    <property type="evidence" value="ECO:0007669"/>
    <property type="project" value="UniProtKB-UniRule"/>
</dbReference>
<dbReference type="FunFam" id="3.40.630.10:FF:000005">
    <property type="entry name" value="Succinyl-diaminopimelate desuccinylase"/>
    <property type="match status" value="1"/>
</dbReference>
<feature type="binding site" evidence="13">
    <location>
        <position position="100"/>
    </location>
    <ligand>
        <name>Zn(2+)</name>
        <dbReference type="ChEBI" id="CHEBI:29105"/>
        <label>1</label>
    </ligand>
</feature>
<dbReference type="InterPro" id="IPR050072">
    <property type="entry name" value="Peptidase_M20A"/>
</dbReference>
<keyword evidence="6 13" id="KW-0479">Metal-binding</keyword>
<dbReference type="Gene3D" id="3.40.630.10">
    <property type="entry name" value="Zn peptidases"/>
    <property type="match status" value="2"/>
</dbReference>
<dbReference type="NCBIfam" id="TIGR01246">
    <property type="entry name" value="dapE_proteo"/>
    <property type="match status" value="1"/>
</dbReference>
<dbReference type="InterPro" id="IPR011650">
    <property type="entry name" value="Peptidase_M20_dimer"/>
</dbReference>
<dbReference type="GO" id="GO:0019877">
    <property type="term" value="P:diaminopimelate biosynthetic process"/>
    <property type="evidence" value="ECO:0007669"/>
    <property type="project" value="UniProtKB-UniRule"/>
</dbReference>
<evidence type="ECO:0000256" key="5">
    <source>
        <dbReference type="ARBA" id="ARBA00022605"/>
    </source>
</evidence>
<evidence type="ECO:0000256" key="10">
    <source>
        <dbReference type="ARBA" id="ARBA00023154"/>
    </source>
</evidence>
<dbReference type="InterPro" id="IPR002933">
    <property type="entry name" value="Peptidase_M20"/>
</dbReference>
<keyword evidence="10 13" id="KW-0457">Lysine biosynthesis</keyword>
<evidence type="ECO:0000256" key="2">
    <source>
        <dbReference type="ARBA" id="ARBA00005130"/>
    </source>
</evidence>
<sequence length="374" mass="40637">MTATLDLAKQLIQRPSITPTDEGCQQLITERLELLGFEIESLPFGEVSNMWATIGDNDGPLFVFAGHTDVVPTGAVDKWQHPPFDAVEKNGLLYGRGAADMKGSLAAMIIATERFMENRTISGRLGFLLTSDEEGIAINGTKKVIEELSARGIKIDYCLVGEPSSTQQLGDTIKIGRRGSLSGKLKVTGIQGHVAYPHLASNPVHNALSVLNNLVQTNWDNGNDSFPPTSFQISNIHAGTGANNVIPETLEVDFNLRFSTELTASDIKQRIKQLLDKENIDYKIDWHLSGEPFLTSSGKLIEAVAQGIKEITGLTVEQSTAGGTSDGRFIAPTGAEVVELGPCNATIHKIDENVSIDDLEQLSKIYQRILERLL</sequence>
<dbReference type="GO" id="GO:0008270">
    <property type="term" value="F:zinc ion binding"/>
    <property type="evidence" value="ECO:0007669"/>
    <property type="project" value="UniProtKB-UniRule"/>
</dbReference>
<reference evidence="17" key="1">
    <citation type="submission" date="2017-08" db="EMBL/GenBank/DDBJ databases">
        <title>A dynamic microbial community with high functional redundancy inhabits the cold, oxic subseafloor aquifer.</title>
        <authorList>
            <person name="Tully B.J."/>
            <person name="Wheat C.G."/>
            <person name="Glazer B.T."/>
            <person name="Huber J.A."/>
        </authorList>
    </citation>
    <scope>NUCLEOTIDE SEQUENCE [LARGE SCALE GENOMIC DNA]</scope>
</reference>
<feature type="domain" description="Peptidase M20 dimerisation" evidence="15">
    <location>
        <begin position="175"/>
        <end position="282"/>
    </location>
</feature>
<evidence type="ECO:0000256" key="14">
    <source>
        <dbReference type="NCBIfam" id="TIGR01246"/>
    </source>
</evidence>
<comment type="cofactor">
    <cofactor evidence="13">
        <name>Zn(2+)</name>
        <dbReference type="ChEBI" id="CHEBI:29105"/>
    </cofactor>
    <cofactor evidence="13">
        <name>Co(2+)</name>
        <dbReference type="ChEBI" id="CHEBI:48828"/>
    </cofactor>
    <text evidence="13">Binds 2 Zn(2+) or Co(2+) ions per subunit.</text>
</comment>
<dbReference type="AlphaFoldDB" id="A0A2A5AZ35"/>
<evidence type="ECO:0000256" key="3">
    <source>
        <dbReference type="ARBA" id="ARBA00006746"/>
    </source>
</evidence>
<comment type="function">
    <text evidence="13">Catalyzes the hydrolysis of N-succinyl-L,L-diaminopimelic acid (SDAP), forming succinate and LL-2,6-diaminopimelate (DAP), an intermediate involved in the bacterial biosynthesis of lysine and meso-diaminopimelic acid, an essential component of bacterial cell walls.</text>
</comment>
<keyword evidence="9 13" id="KW-0220">Diaminopimelate biosynthesis</keyword>
<dbReference type="GO" id="GO:0009014">
    <property type="term" value="F:succinyl-diaminopimelate desuccinylase activity"/>
    <property type="evidence" value="ECO:0007669"/>
    <property type="project" value="UniProtKB-UniRule"/>
</dbReference>
<evidence type="ECO:0000313" key="16">
    <source>
        <dbReference type="EMBL" id="PCJ24564.1"/>
    </source>
</evidence>
<evidence type="ECO:0000256" key="11">
    <source>
        <dbReference type="ARBA" id="ARBA00023285"/>
    </source>
</evidence>
<evidence type="ECO:0000259" key="15">
    <source>
        <dbReference type="Pfam" id="PF07687"/>
    </source>
</evidence>
<evidence type="ECO:0000256" key="6">
    <source>
        <dbReference type="ARBA" id="ARBA00022723"/>
    </source>
</evidence>
<evidence type="ECO:0000256" key="1">
    <source>
        <dbReference type="ARBA" id="ARBA00001941"/>
    </source>
</evidence>
<dbReference type="PROSITE" id="PS00759">
    <property type="entry name" value="ARGE_DAPE_CPG2_2"/>
    <property type="match status" value="1"/>
</dbReference>
<dbReference type="CDD" id="cd03891">
    <property type="entry name" value="M20_DapE_proteobac"/>
    <property type="match status" value="1"/>
</dbReference>
<feature type="binding site" evidence="13">
    <location>
        <position position="67"/>
    </location>
    <ligand>
        <name>Zn(2+)</name>
        <dbReference type="ChEBI" id="CHEBI:29105"/>
        <label>1</label>
    </ligand>
</feature>
<feature type="binding site" evidence="13">
    <location>
        <position position="348"/>
    </location>
    <ligand>
        <name>Zn(2+)</name>
        <dbReference type="ChEBI" id="CHEBI:29105"/>
        <label>2</label>
    </ligand>
</feature>
<keyword evidence="7 13" id="KW-0378">Hydrolase</keyword>
<dbReference type="FunFam" id="3.30.70.360:FF:000011">
    <property type="entry name" value="Succinyl-diaminopimelate desuccinylase"/>
    <property type="match status" value="1"/>
</dbReference>
<dbReference type="PANTHER" id="PTHR43808">
    <property type="entry name" value="ACETYLORNITHINE DEACETYLASE"/>
    <property type="match status" value="1"/>
</dbReference>
<feature type="binding site" evidence="13">
    <location>
        <position position="162"/>
    </location>
    <ligand>
        <name>Zn(2+)</name>
        <dbReference type="ChEBI" id="CHEBI:29105"/>
        <label>1</label>
    </ligand>
</feature>
<feature type="active site" description="Proton acceptor" evidence="13">
    <location>
        <position position="133"/>
    </location>
</feature>
<organism evidence="16 17">
    <name type="scientific">SAR86 cluster bacterium</name>
    <dbReference type="NCBI Taxonomy" id="2030880"/>
    <lineage>
        <taxon>Bacteria</taxon>
        <taxon>Pseudomonadati</taxon>
        <taxon>Pseudomonadota</taxon>
        <taxon>Gammaproteobacteria</taxon>
        <taxon>SAR86 cluster</taxon>
    </lineage>
</organism>
<dbReference type="Pfam" id="PF07687">
    <property type="entry name" value="M20_dimer"/>
    <property type="match status" value="1"/>
</dbReference>
<dbReference type="SUPFAM" id="SSF55031">
    <property type="entry name" value="Bacterial exopeptidase dimerisation domain"/>
    <property type="match status" value="1"/>
</dbReference>
<dbReference type="InterPro" id="IPR036264">
    <property type="entry name" value="Bact_exopeptidase_dim_dom"/>
</dbReference>
<evidence type="ECO:0000256" key="4">
    <source>
        <dbReference type="ARBA" id="ARBA00011738"/>
    </source>
</evidence>
<comment type="subunit">
    <text evidence="4 13">Homodimer.</text>
</comment>
<proteinExistence type="inferred from homology"/>
<name>A0A2A5AZ35_9GAMM</name>
<dbReference type="SUPFAM" id="SSF53187">
    <property type="entry name" value="Zn-dependent exopeptidases"/>
    <property type="match status" value="1"/>
</dbReference>
<protein>
    <recommendedName>
        <fullName evidence="13 14">Succinyl-diaminopimelate desuccinylase</fullName>
        <shortName evidence="13">SDAP desuccinylase</shortName>
        <ecNumber evidence="13 14">3.5.1.18</ecNumber>
    </recommendedName>
    <alternativeName>
        <fullName evidence="13">N-succinyl-LL-2,6-diaminoheptanedioate amidohydrolase</fullName>
    </alternativeName>
</protein>
<evidence type="ECO:0000256" key="9">
    <source>
        <dbReference type="ARBA" id="ARBA00022915"/>
    </source>
</evidence>
<dbReference type="HAMAP" id="MF_01690">
    <property type="entry name" value="DapE"/>
    <property type="match status" value="1"/>
</dbReference>
<keyword evidence="8 13" id="KW-0862">Zinc</keyword>
<dbReference type="NCBIfam" id="TIGR01910">
    <property type="entry name" value="DapE-ArgE"/>
    <property type="match status" value="1"/>
</dbReference>
<comment type="pathway">
    <text evidence="2 13">Amino-acid biosynthesis; L-lysine biosynthesis via DAP pathway; LL-2,6-diaminopimelate from (S)-tetrahydrodipicolinate (succinylase route): step 3/3.</text>
</comment>
<dbReference type="EC" id="3.5.1.18" evidence="13 14"/>
<keyword evidence="11 13" id="KW-0170">Cobalt</keyword>
<comment type="cofactor">
    <cofactor evidence="1">
        <name>Co(2+)</name>
        <dbReference type="ChEBI" id="CHEBI:48828"/>
    </cofactor>
</comment>
<evidence type="ECO:0000256" key="13">
    <source>
        <dbReference type="HAMAP-Rule" id="MF_01690"/>
    </source>
</evidence>
<dbReference type="InterPro" id="IPR001261">
    <property type="entry name" value="ArgE/DapE_CS"/>
</dbReference>
<evidence type="ECO:0000256" key="7">
    <source>
        <dbReference type="ARBA" id="ARBA00022801"/>
    </source>
</evidence>
<comment type="similarity">
    <text evidence="3 13">Belongs to the peptidase M20A family. DapE subfamily.</text>
</comment>
<evidence type="ECO:0000313" key="17">
    <source>
        <dbReference type="Proteomes" id="UP000218327"/>
    </source>
</evidence>
<dbReference type="Pfam" id="PF01546">
    <property type="entry name" value="Peptidase_M20"/>
    <property type="match status" value="1"/>
</dbReference>